<dbReference type="Proteomes" id="UP000190797">
    <property type="component" value="Chromosome"/>
</dbReference>
<name>A0A1V0AHV9_9ACTN</name>
<dbReference type="STRING" id="1909395.BKM31_57340"/>
<evidence type="ECO:0000313" key="3">
    <source>
        <dbReference type="EMBL" id="AQZ69773.1"/>
    </source>
</evidence>
<reference evidence="4" key="1">
    <citation type="journal article" date="2017" name="Med. Chem. Commun.">
        <title>Nonomuraea sp. ATCC 55076 harbours the largest actinomycete chromosome to date and the kistamicin biosynthetic gene cluster.</title>
        <authorList>
            <person name="Nazari B."/>
            <person name="Forneris C.C."/>
            <person name="Gibson M.I."/>
            <person name="Moon K."/>
            <person name="Schramma K.R."/>
            <person name="Seyedsayamdost M.R."/>
        </authorList>
    </citation>
    <scope>NUCLEOTIDE SEQUENCE [LARGE SCALE GENOMIC DNA]</scope>
    <source>
        <strain evidence="4">ATCC 55076</strain>
    </source>
</reference>
<dbReference type="PANTHER" id="PTHR24321:SF8">
    <property type="entry name" value="ESTRADIOL 17-BETA-DEHYDROGENASE 8-RELATED"/>
    <property type="match status" value="1"/>
</dbReference>
<dbReference type="RefSeq" id="WP_080046164.1">
    <property type="nucleotide sequence ID" value="NZ_CP017717.1"/>
</dbReference>
<dbReference type="InterPro" id="IPR002347">
    <property type="entry name" value="SDR_fam"/>
</dbReference>
<dbReference type="GO" id="GO:0016491">
    <property type="term" value="F:oxidoreductase activity"/>
    <property type="evidence" value="ECO:0007669"/>
    <property type="project" value="UniProtKB-KW"/>
</dbReference>
<evidence type="ECO:0000256" key="2">
    <source>
        <dbReference type="ARBA" id="ARBA00023002"/>
    </source>
</evidence>
<evidence type="ECO:0000313" key="4">
    <source>
        <dbReference type="Proteomes" id="UP000190797"/>
    </source>
</evidence>
<dbReference type="SUPFAM" id="SSF51735">
    <property type="entry name" value="NAD(P)-binding Rossmann-fold domains"/>
    <property type="match status" value="1"/>
</dbReference>
<protein>
    <recommendedName>
        <fullName evidence="5">Short-chain dehydrogenase</fullName>
    </recommendedName>
</protein>
<dbReference type="OrthoDB" id="3676637at2"/>
<accession>A0A1V0AHV9</accession>
<dbReference type="KEGG" id="noa:BKM31_57340"/>
<dbReference type="Pfam" id="PF13561">
    <property type="entry name" value="adh_short_C2"/>
    <property type="match status" value="1"/>
</dbReference>
<dbReference type="InterPro" id="IPR036291">
    <property type="entry name" value="NAD(P)-bd_dom_sf"/>
</dbReference>
<proteinExistence type="inferred from homology"/>
<evidence type="ECO:0000256" key="1">
    <source>
        <dbReference type="ARBA" id="ARBA00006484"/>
    </source>
</evidence>
<dbReference type="AlphaFoldDB" id="A0A1V0AHV9"/>
<organism evidence="3 4">
    <name type="scientific">[Actinomadura] parvosata subsp. kistnae</name>
    <dbReference type="NCBI Taxonomy" id="1909395"/>
    <lineage>
        <taxon>Bacteria</taxon>
        <taxon>Bacillati</taxon>
        <taxon>Actinomycetota</taxon>
        <taxon>Actinomycetes</taxon>
        <taxon>Streptosporangiales</taxon>
        <taxon>Streptosporangiaceae</taxon>
        <taxon>Nonomuraea</taxon>
    </lineage>
</organism>
<evidence type="ECO:0008006" key="5">
    <source>
        <dbReference type="Google" id="ProtNLM"/>
    </source>
</evidence>
<keyword evidence="2" id="KW-0560">Oxidoreductase</keyword>
<dbReference type="PRINTS" id="PR00081">
    <property type="entry name" value="GDHRDH"/>
</dbReference>
<gene>
    <name evidence="3" type="ORF">BKM31_57340</name>
</gene>
<dbReference type="Gene3D" id="3.40.50.720">
    <property type="entry name" value="NAD(P)-binding Rossmann-like Domain"/>
    <property type="match status" value="1"/>
</dbReference>
<dbReference type="EMBL" id="CP017717">
    <property type="protein sequence ID" value="AQZ69773.1"/>
    <property type="molecule type" value="Genomic_DNA"/>
</dbReference>
<keyword evidence="4" id="KW-1185">Reference proteome</keyword>
<comment type="similarity">
    <text evidence="1">Belongs to the short-chain dehydrogenases/reductases (SDR) family.</text>
</comment>
<sequence>MEDRTYVVTGAASGIGAATAGRLERSGAKVIRCDVRDADVLADLTTQEGRAALVAGVTAASGGLIDGLVAVAGIALPSELTVRLNFFGTIATLEGLRPLLTASPQPRAVAVSSLSAIVAADEGLVRSCLTMDEDAAAAAARALVESGQGRAVYPSSKLALDRWLRRAALSWAQDGIPLNAVAPGVVDTETARTTFLDDPRTRALVAAAMPQPLGFPGPVEAIASLLAWTVSADNAFMTGQILYADGGAEATLRAGSTR</sequence>
<dbReference type="PANTHER" id="PTHR24321">
    <property type="entry name" value="DEHYDROGENASES, SHORT CHAIN"/>
    <property type="match status" value="1"/>
</dbReference>